<dbReference type="EMBL" id="CAJVQB010058394">
    <property type="protein sequence ID" value="CAG8838570.1"/>
    <property type="molecule type" value="Genomic_DNA"/>
</dbReference>
<reference evidence="1 2" key="1">
    <citation type="submission" date="2021-06" db="EMBL/GenBank/DDBJ databases">
        <authorList>
            <person name="Kallberg Y."/>
            <person name="Tangrot J."/>
            <person name="Rosling A."/>
        </authorList>
    </citation>
    <scope>NUCLEOTIDE SEQUENCE [LARGE SCALE GENOMIC DNA]</scope>
    <source>
        <strain evidence="1 2">120-4 pot B 10/14</strain>
    </source>
</reference>
<protein>
    <submittedName>
        <fullName evidence="1">34979_t:CDS:1</fullName>
    </submittedName>
</protein>
<keyword evidence="2" id="KW-1185">Reference proteome</keyword>
<comment type="caution">
    <text evidence="1">The sequence shown here is derived from an EMBL/GenBank/DDBJ whole genome shotgun (WGS) entry which is preliminary data.</text>
</comment>
<sequence length="80" mass="9035">MEAGLCPKNIKVEEYKALDVEITQLEVVETIKEAPLYKATGSMIISNEILKKLLTKGYDVITKGLNACVKLRTILLIWRK</sequence>
<proteinExistence type="predicted"/>
<dbReference type="Proteomes" id="UP000789901">
    <property type="component" value="Unassembled WGS sequence"/>
</dbReference>
<gene>
    <name evidence="1" type="ORF">GMARGA_LOCUS34044</name>
</gene>
<evidence type="ECO:0000313" key="1">
    <source>
        <dbReference type="EMBL" id="CAG8838570.1"/>
    </source>
</evidence>
<feature type="non-terminal residue" evidence="1">
    <location>
        <position position="80"/>
    </location>
</feature>
<organism evidence="1 2">
    <name type="scientific">Gigaspora margarita</name>
    <dbReference type="NCBI Taxonomy" id="4874"/>
    <lineage>
        <taxon>Eukaryota</taxon>
        <taxon>Fungi</taxon>
        <taxon>Fungi incertae sedis</taxon>
        <taxon>Mucoromycota</taxon>
        <taxon>Glomeromycotina</taxon>
        <taxon>Glomeromycetes</taxon>
        <taxon>Diversisporales</taxon>
        <taxon>Gigasporaceae</taxon>
        <taxon>Gigaspora</taxon>
    </lineage>
</organism>
<accession>A0ABN7WQX8</accession>
<name>A0ABN7WQX8_GIGMA</name>
<evidence type="ECO:0000313" key="2">
    <source>
        <dbReference type="Proteomes" id="UP000789901"/>
    </source>
</evidence>